<feature type="compositionally biased region" description="Basic and acidic residues" evidence="1">
    <location>
        <begin position="815"/>
        <end position="826"/>
    </location>
</feature>
<dbReference type="AlphaFoldDB" id="A0AAE8SNE6"/>
<feature type="compositionally biased region" description="Basic and acidic residues" evidence="1">
    <location>
        <begin position="833"/>
        <end position="842"/>
    </location>
</feature>
<feature type="region of interest" description="Disordered" evidence="1">
    <location>
        <begin position="604"/>
        <end position="624"/>
    </location>
</feature>
<feature type="region of interest" description="Disordered" evidence="1">
    <location>
        <begin position="404"/>
        <end position="430"/>
    </location>
</feature>
<feature type="compositionally biased region" description="Pro residues" evidence="1">
    <location>
        <begin position="413"/>
        <end position="428"/>
    </location>
</feature>
<reference evidence="3" key="1">
    <citation type="submission" date="2018-03" db="EMBL/GenBank/DDBJ databases">
        <authorList>
            <person name="Guldener U."/>
        </authorList>
    </citation>
    <scope>NUCLEOTIDE SEQUENCE</scope>
</reference>
<evidence type="ECO:0000313" key="3">
    <source>
        <dbReference type="EMBL" id="SPJ85601.1"/>
    </source>
</evidence>
<feature type="region of interest" description="Disordered" evidence="1">
    <location>
        <begin position="1"/>
        <end position="32"/>
    </location>
</feature>
<dbReference type="EMBL" id="ONZP01000486">
    <property type="protein sequence ID" value="SPJ85601.1"/>
    <property type="molecule type" value="Genomic_DNA"/>
</dbReference>
<accession>A0AAE8SNE6</accession>
<evidence type="ECO:0000256" key="1">
    <source>
        <dbReference type="SAM" id="MobiDB-lite"/>
    </source>
</evidence>
<gene>
    <name evidence="3" type="ORF">FTOL_11382</name>
</gene>
<evidence type="ECO:0000313" key="4">
    <source>
        <dbReference type="Proteomes" id="UP001187734"/>
    </source>
</evidence>
<dbReference type="Proteomes" id="UP001187734">
    <property type="component" value="Unassembled WGS sequence"/>
</dbReference>
<proteinExistence type="predicted"/>
<sequence length="842" mass="94524">MGREKRNLPAAVAGGPKERHRRAQRSQYDHTAPVPAGFVAKPALPKTTKHHSYFEFVENKDKKKKLEFQITTKKTPPPGFEFVPAGNPELTQACKELSREKDAMIFIVSVRNKEARYVCELSVTNFVELKNAKEPSVANTLAHQVHRVGHHVRETIVEEARASLGQAREYDMPVLRGAPEPIPESQEEYDAQVDAALRDLFPRIPNTDRQMIIEHAFRRDPTGKSEKEKVGLSEDITLARRVQLAVLAHIRHTHTRYDTLLRETSWQNARKVVETLCLDTLVKWRGDEESGRDQLDEILREVVVISDSDGDDSGHESDSSVEEVVLQSLNPIPSRPIQNISGQVGPGHHQSPRLTSGAKAPATPTQRGKVKKSKRKASADKKGQRGFKRYHQAWQNAIDRNRNVENPASLSSPVPPTPQYTQGPPPTTLVPIGEALPAASQFRLVSGGAGPTPYENGYVGKPQYLSNGHFESTGPQVARKVKSPFYEVPPTSHPPLSMVNDRLQDMLVPSIEPASPSTMKPSFVRAVPPRGQGFGNEPPMGTSIQHPVIMSSPSRGIDARGEPMQISRSIAGEPTTFGDRLYQFSGTNPQHGAAISTAPLHRYDTRSHGTSSAPLHRYDTRSHGTQNPARILVSRRPYDEVQRPGDRDTPVIMEDRGGFYERVPVRSTVDHPAFARDERAPEHRRPAPEPYRIPTGHQAIPWQERAQLLQGSHSNGGAEMIPMNRVPLEDRQHPVSTEHRAVPYHASAPSRAHNGVKRYFEPEPRVVRYNLPGPEPSPIMNKPITPRYEPFREIRYDERVPGNFQQREPVHRYYREDLPVTEDRRRPPPLHPRRLDDVIVLE</sequence>
<feature type="region of interest" description="Disordered" evidence="1">
    <location>
        <begin position="815"/>
        <end position="842"/>
    </location>
</feature>
<keyword evidence="4" id="KW-1185">Reference proteome</keyword>
<comment type="caution">
    <text evidence="3">The sequence shown here is derived from an EMBL/GenBank/DDBJ whole genome shotgun (WGS) entry which is preliminary data.</text>
</comment>
<dbReference type="PANTHER" id="PTHR38113:SF1">
    <property type="entry name" value="DUF2293 DOMAIN-CONTAINING PROTEIN"/>
    <property type="match status" value="1"/>
</dbReference>
<evidence type="ECO:0000259" key="2">
    <source>
        <dbReference type="Pfam" id="PF10056"/>
    </source>
</evidence>
<organism evidence="3 4">
    <name type="scientific">Fusarium torulosum</name>
    <dbReference type="NCBI Taxonomy" id="33205"/>
    <lineage>
        <taxon>Eukaryota</taxon>
        <taxon>Fungi</taxon>
        <taxon>Dikarya</taxon>
        <taxon>Ascomycota</taxon>
        <taxon>Pezizomycotina</taxon>
        <taxon>Sordariomycetes</taxon>
        <taxon>Hypocreomycetidae</taxon>
        <taxon>Hypocreales</taxon>
        <taxon>Nectriaceae</taxon>
        <taxon>Fusarium</taxon>
    </lineage>
</organism>
<feature type="compositionally biased region" description="Polar residues" evidence="1">
    <location>
        <begin position="330"/>
        <end position="342"/>
    </location>
</feature>
<dbReference type="InterPro" id="IPR018744">
    <property type="entry name" value="DUF2293"/>
</dbReference>
<name>A0AAE8SNE6_9HYPO</name>
<dbReference type="PANTHER" id="PTHR38113">
    <property type="match status" value="1"/>
</dbReference>
<feature type="region of interest" description="Disordered" evidence="1">
    <location>
        <begin position="330"/>
        <end position="389"/>
    </location>
</feature>
<feature type="domain" description="DUF2293" evidence="2">
    <location>
        <begin position="196"/>
        <end position="285"/>
    </location>
</feature>
<protein>
    <recommendedName>
        <fullName evidence="2">DUF2293 domain-containing protein</fullName>
    </recommendedName>
</protein>
<dbReference type="Pfam" id="PF10056">
    <property type="entry name" value="DUF2293"/>
    <property type="match status" value="1"/>
</dbReference>